<evidence type="ECO:0000313" key="3">
    <source>
        <dbReference type="Proteomes" id="UP000004407"/>
    </source>
</evidence>
<gene>
    <name evidence="2" type="ORF">HMPREF0673_02456</name>
</gene>
<dbReference type="eggNOG" id="ENOG5032DYM">
    <property type="taxonomic scope" value="Bacteria"/>
</dbReference>
<dbReference type="PATRIC" id="fig|1002367.3.peg.1988"/>
<dbReference type="Proteomes" id="UP000004407">
    <property type="component" value="Unassembled WGS sequence"/>
</dbReference>
<protein>
    <recommendedName>
        <fullName evidence="4">Lipocalin-like domain-containing protein</fullName>
    </recommendedName>
</protein>
<sequence>MKQKIFLLFAMLVGFAMQTMAKAATPDSVFVVKNGIIVSAYEVGKNVDNITFEKKVKLDGNCVKIGDEVIEMKSALITTVNNYKCVYLSTLEGCTTVDAMLKGGKLLQVALTPALLDKELTFSTFNNEFDADNEFFQVAYTDVDEAKKNDDYEPVTVTSADWSTYYTGGSLNVSISEDKLSLHMQAMPKSGEVLFAAQYNGAVTEMKENPNHFTVDGKRYEMRAVFAEKKTDGINFYLTPGNIDNANELTNCYYYVRLFVPQSSMDGRVLSVQGNQKYELTFVDNVTDVNNAQTIDISNGASASATGTISVLDNGNGTYTIKLNIEKLGNKADRTLDVVYEEGTPKEYTLAMPSVYSVADGKAVNLKSAVLTHDDAAGVYTVYLSAKAGVTTLAGMADADIVVTMPDAFVNDDALHGFSGDETNAKVSVKYADVTYSQATVKGTAALALGGNAKLTFADGKANVDFTVFNIKKYKGALKGHYEGNVTRL</sequence>
<keyword evidence="1" id="KW-0732">Signal</keyword>
<proteinExistence type="predicted"/>
<dbReference type="GeneID" id="78337920"/>
<evidence type="ECO:0008006" key="4">
    <source>
        <dbReference type="Google" id="ProtNLM"/>
    </source>
</evidence>
<comment type="caution">
    <text evidence="2">The sequence shown here is derived from an EMBL/GenBank/DDBJ whole genome shotgun (WGS) entry which is preliminary data.</text>
</comment>
<organism evidence="2 3">
    <name type="scientific">Leyella stercorea DSM 18206</name>
    <dbReference type="NCBI Taxonomy" id="1002367"/>
    <lineage>
        <taxon>Bacteria</taxon>
        <taxon>Pseudomonadati</taxon>
        <taxon>Bacteroidota</taxon>
        <taxon>Bacteroidia</taxon>
        <taxon>Bacteroidales</taxon>
        <taxon>Prevotellaceae</taxon>
        <taxon>Leyella</taxon>
    </lineage>
</organism>
<feature type="chain" id="PRO_5003485255" description="Lipocalin-like domain-containing protein" evidence="1">
    <location>
        <begin position="24"/>
        <end position="489"/>
    </location>
</feature>
<accession>G6B0N8</accession>
<dbReference type="HOGENOM" id="CLU_557649_0_0_10"/>
<name>G6B0N8_9BACT</name>
<dbReference type="EMBL" id="AFZZ01000210">
    <property type="protein sequence ID" value="EHJ37201.1"/>
    <property type="molecule type" value="Genomic_DNA"/>
</dbReference>
<dbReference type="RefSeq" id="WP_007902157.1">
    <property type="nucleotide sequence ID" value="NZ_JH379456.1"/>
</dbReference>
<dbReference type="AlphaFoldDB" id="G6B0N8"/>
<evidence type="ECO:0000313" key="2">
    <source>
        <dbReference type="EMBL" id="EHJ37201.1"/>
    </source>
</evidence>
<reference evidence="2 3" key="1">
    <citation type="submission" date="2011-08" db="EMBL/GenBank/DDBJ databases">
        <authorList>
            <person name="Weinstock G."/>
            <person name="Sodergren E."/>
            <person name="Clifton S."/>
            <person name="Fulton L."/>
            <person name="Fulton B."/>
            <person name="Courtney L."/>
            <person name="Fronick C."/>
            <person name="Harrison M."/>
            <person name="Strong C."/>
            <person name="Farmer C."/>
            <person name="Delahaunty K."/>
            <person name="Markovic C."/>
            <person name="Hall O."/>
            <person name="Minx P."/>
            <person name="Tomlinson C."/>
            <person name="Mitreva M."/>
            <person name="Hou S."/>
            <person name="Chen J."/>
            <person name="Wollam A."/>
            <person name="Pepin K.H."/>
            <person name="Johnson M."/>
            <person name="Bhonagiri V."/>
            <person name="Zhang X."/>
            <person name="Suruliraj S."/>
            <person name="Warren W."/>
            <person name="Chinwalla A."/>
            <person name="Mardis E.R."/>
            <person name="Wilson R.K."/>
        </authorList>
    </citation>
    <scope>NUCLEOTIDE SEQUENCE [LARGE SCALE GENOMIC DNA]</scope>
    <source>
        <strain evidence="2 3">DSM 18206</strain>
    </source>
</reference>
<evidence type="ECO:0000256" key="1">
    <source>
        <dbReference type="SAM" id="SignalP"/>
    </source>
</evidence>
<feature type="signal peptide" evidence="1">
    <location>
        <begin position="1"/>
        <end position="23"/>
    </location>
</feature>